<dbReference type="Proteomes" id="UP001278500">
    <property type="component" value="Unassembled WGS sequence"/>
</dbReference>
<evidence type="ECO:0000313" key="3">
    <source>
        <dbReference type="Proteomes" id="UP001278500"/>
    </source>
</evidence>
<sequence length="218" mass="24016">MKTLERAAGCECGCRNLMFSSFTTAYSCVILAADGWLPSDEPMRLMWLHSLLGRFLGYLILSLAAKASCTSEKAQAPAELMVSILMNDILKADDVERAGNTRVHALFEAGKDDNRKVVDSGVELKEEEKQKAGQPKYPGMECRPVNWPPGHGLTPGFGPQCLPLLVVAASRRRRLFFLKLLPAAPACRTFLQSHRPPASPVYPASSQVPRPSRVYKFP</sequence>
<gene>
    <name evidence="2" type="ORF">B0H65DRAFT_340460</name>
</gene>
<comment type="caution">
    <text evidence="2">The sequence shown here is derived from an EMBL/GenBank/DDBJ whole genome shotgun (WGS) entry which is preliminary data.</text>
</comment>
<accession>A0AAE0MJR9</accession>
<feature type="region of interest" description="Disordered" evidence="1">
    <location>
        <begin position="194"/>
        <end position="218"/>
    </location>
</feature>
<dbReference type="PROSITE" id="PS51257">
    <property type="entry name" value="PROKAR_LIPOPROTEIN"/>
    <property type="match status" value="1"/>
</dbReference>
<reference evidence="2" key="1">
    <citation type="journal article" date="2023" name="Mol. Phylogenet. Evol.">
        <title>Genome-scale phylogeny and comparative genomics of the fungal order Sordariales.</title>
        <authorList>
            <person name="Hensen N."/>
            <person name="Bonometti L."/>
            <person name="Westerberg I."/>
            <person name="Brannstrom I.O."/>
            <person name="Guillou S."/>
            <person name="Cros-Aarteil S."/>
            <person name="Calhoun S."/>
            <person name="Haridas S."/>
            <person name="Kuo A."/>
            <person name="Mondo S."/>
            <person name="Pangilinan J."/>
            <person name="Riley R."/>
            <person name="LaButti K."/>
            <person name="Andreopoulos B."/>
            <person name="Lipzen A."/>
            <person name="Chen C."/>
            <person name="Yan M."/>
            <person name="Daum C."/>
            <person name="Ng V."/>
            <person name="Clum A."/>
            <person name="Steindorff A."/>
            <person name="Ohm R.A."/>
            <person name="Martin F."/>
            <person name="Silar P."/>
            <person name="Natvig D.O."/>
            <person name="Lalanne C."/>
            <person name="Gautier V."/>
            <person name="Ament-Velasquez S.L."/>
            <person name="Kruys A."/>
            <person name="Hutchinson M.I."/>
            <person name="Powell A.J."/>
            <person name="Barry K."/>
            <person name="Miller A.N."/>
            <person name="Grigoriev I.V."/>
            <person name="Debuchy R."/>
            <person name="Gladieux P."/>
            <person name="Hiltunen Thoren M."/>
            <person name="Johannesson H."/>
        </authorList>
    </citation>
    <scope>NUCLEOTIDE SEQUENCE</scope>
    <source>
        <strain evidence="2">CBS 560.94</strain>
    </source>
</reference>
<dbReference type="EMBL" id="JAUEPP010000009">
    <property type="protein sequence ID" value="KAK3335042.1"/>
    <property type="molecule type" value="Genomic_DNA"/>
</dbReference>
<dbReference type="RefSeq" id="XP_062677208.1">
    <property type="nucleotide sequence ID" value="XM_062823633.1"/>
</dbReference>
<organism evidence="2 3">
    <name type="scientific">Neurospora tetraspora</name>
    <dbReference type="NCBI Taxonomy" id="94610"/>
    <lineage>
        <taxon>Eukaryota</taxon>
        <taxon>Fungi</taxon>
        <taxon>Dikarya</taxon>
        <taxon>Ascomycota</taxon>
        <taxon>Pezizomycotina</taxon>
        <taxon>Sordariomycetes</taxon>
        <taxon>Sordariomycetidae</taxon>
        <taxon>Sordariales</taxon>
        <taxon>Sordariaceae</taxon>
        <taxon>Neurospora</taxon>
    </lineage>
</organism>
<proteinExistence type="predicted"/>
<evidence type="ECO:0000313" key="2">
    <source>
        <dbReference type="EMBL" id="KAK3335042.1"/>
    </source>
</evidence>
<keyword evidence="3" id="KW-1185">Reference proteome</keyword>
<dbReference type="AlphaFoldDB" id="A0AAE0MJR9"/>
<evidence type="ECO:0000256" key="1">
    <source>
        <dbReference type="SAM" id="MobiDB-lite"/>
    </source>
</evidence>
<reference evidence="2" key="2">
    <citation type="submission" date="2023-06" db="EMBL/GenBank/DDBJ databases">
        <authorList>
            <consortium name="Lawrence Berkeley National Laboratory"/>
            <person name="Haridas S."/>
            <person name="Hensen N."/>
            <person name="Bonometti L."/>
            <person name="Westerberg I."/>
            <person name="Brannstrom I.O."/>
            <person name="Guillou S."/>
            <person name="Cros-Aarteil S."/>
            <person name="Calhoun S."/>
            <person name="Kuo A."/>
            <person name="Mondo S."/>
            <person name="Pangilinan J."/>
            <person name="Riley R."/>
            <person name="Labutti K."/>
            <person name="Andreopoulos B."/>
            <person name="Lipzen A."/>
            <person name="Chen C."/>
            <person name="Yanf M."/>
            <person name="Daum C."/>
            <person name="Ng V."/>
            <person name="Clum A."/>
            <person name="Steindorff A."/>
            <person name="Ohm R."/>
            <person name="Martin F."/>
            <person name="Silar P."/>
            <person name="Natvig D."/>
            <person name="Lalanne C."/>
            <person name="Gautier V."/>
            <person name="Ament-Velasquez S.L."/>
            <person name="Kruys A."/>
            <person name="Hutchinson M.I."/>
            <person name="Powell A.J."/>
            <person name="Barry K."/>
            <person name="Miller A.N."/>
            <person name="Grigoriev I.V."/>
            <person name="Debuchy R."/>
            <person name="Gladieux P."/>
            <person name="Thoren M.H."/>
            <person name="Johannesson H."/>
        </authorList>
    </citation>
    <scope>NUCLEOTIDE SEQUENCE</scope>
    <source>
        <strain evidence="2">CBS 560.94</strain>
    </source>
</reference>
<dbReference type="GeneID" id="87860787"/>
<name>A0AAE0MJR9_9PEZI</name>
<protein>
    <submittedName>
        <fullName evidence="2">Uncharacterized protein</fullName>
    </submittedName>
</protein>